<reference evidence="1 2" key="1">
    <citation type="journal article" date="2020" name="Biotechnol. Biofuels">
        <title>New insights from the biogas microbiome by comprehensive genome-resolved metagenomics of nearly 1600 species originating from multiple anaerobic digesters.</title>
        <authorList>
            <person name="Campanaro S."/>
            <person name="Treu L."/>
            <person name="Rodriguez-R L.M."/>
            <person name="Kovalovszki A."/>
            <person name="Ziels R.M."/>
            <person name="Maus I."/>
            <person name="Zhu X."/>
            <person name="Kougias P.G."/>
            <person name="Basile A."/>
            <person name="Luo G."/>
            <person name="Schluter A."/>
            <person name="Konstantinidis K.T."/>
            <person name="Angelidaki I."/>
        </authorList>
    </citation>
    <scope>NUCLEOTIDE SEQUENCE [LARGE SCALE GENOMIC DNA]</scope>
    <source>
        <strain evidence="1">AS27yjCOA_65</strain>
    </source>
</reference>
<evidence type="ECO:0000313" key="1">
    <source>
        <dbReference type="EMBL" id="NMC62239.1"/>
    </source>
</evidence>
<comment type="caution">
    <text evidence="1">The sequence shown here is derived from an EMBL/GenBank/DDBJ whole genome shotgun (WGS) entry which is preliminary data.</text>
</comment>
<dbReference type="AlphaFoldDB" id="A0A7X9FQ90"/>
<protein>
    <submittedName>
        <fullName evidence="1">Uncharacterized protein</fullName>
    </submittedName>
</protein>
<dbReference type="EMBL" id="JAAZON010000143">
    <property type="protein sequence ID" value="NMC62239.1"/>
    <property type="molecule type" value="Genomic_DNA"/>
</dbReference>
<gene>
    <name evidence="1" type="ORF">GYA55_03640</name>
</gene>
<dbReference type="Proteomes" id="UP000524246">
    <property type="component" value="Unassembled WGS sequence"/>
</dbReference>
<sequence>LLKVGDSAEKLRSIVESRIQPSSSKNIGPEALKLLSERIRYFIDNVRGEDSSDDDISLNEAQIGTYTI</sequence>
<name>A0A7X9FQ90_9DELT</name>
<feature type="non-terminal residue" evidence="1">
    <location>
        <position position="1"/>
    </location>
</feature>
<proteinExistence type="predicted"/>
<organism evidence="1 2">
    <name type="scientific">SAR324 cluster bacterium</name>
    <dbReference type="NCBI Taxonomy" id="2024889"/>
    <lineage>
        <taxon>Bacteria</taxon>
        <taxon>Deltaproteobacteria</taxon>
        <taxon>SAR324 cluster</taxon>
    </lineage>
</organism>
<accession>A0A7X9FQ90</accession>
<evidence type="ECO:0000313" key="2">
    <source>
        <dbReference type="Proteomes" id="UP000524246"/>
    </source>
</evidence>